<dbReference type="Gene3D" id="3.30.720.50">
    <property type="match status" value="1"/>
</dbReference>
<dbReference type="SUPFAM" id="SSF52949">
    <property type="entry name" value="Macro domain-like"/>
    <property type="match status" value="1"/>
</dbReference>
<evidence type="ECO:0000256" key="5">
    <source>
        <dbReference type="ARBA" id="ARBA00023242"/>
    </source>
</evidence>
<evidence type="ECO:0000259" key="8">
    <source>
        <dbReference type="PROSITE" id="PS51059"/>
    </source>
</evidence>
<dbReference type="CDD" id="cd01439">
    <property type="entry name" value="TCCD_inducible_PARP_like"/>
    <property type="match status" value="1"/>
</dbReference>
<dbReference type="SUPFAM" id="SSF56399">
    <property type="entry name" value="ADP-ribosylation"/>
    <property type="match status" value="1"/>
</dbReference>
<dbReference type="GO" id="GO:0003950">
    <property type="term" value="F:NAD+ poly-ADP-ribosyltransferase activity"/>
    <property type="evidence" value="ECO:0007669"/>
    <property type="project" value="UniProtKB-UniRule"/>
</dbReference>
<accession>A0ABD3VTJ1</accession>
<evidence type="ECO:0000259" key="9">
    <source>
        <dbReference type="PROSITE" id="PS51154"/>
    </source>
</evidence>
<evidence type="ECO:0000256" key="4">
    <source>
        <dbReference type="ARBA" id="ARBA00023027"/>
    </source>
</evidence>
<dbReference type="Pfam" id="PF00644">
    <property type="entry name" value="PARP"/>
    <property type="match status" value="1"/>
</dbReference>
<dbReference type="GO" id="GO:0005634">
    <property type="term" value="C:nucleus"/>
    <property type="evidence" value="ECO:0007669"/>
    <property type="project" value="UniProtKB-SubCell"/>
</dbReference>
<evidence type="ECO:0000256" key="2">
    <source>
        <dbReference type="ARBA" id="ARBA00022676"/>
    </source>
</evidence>
<proteinExistence type="predicted"/>
<protein>
    <recommendedName>
        <fullName evidence="6">Poly [ADP-ribose] polymerase</fullName>
        <shortName evidence="6">PARP</shortName>
        <ecNumber evidence="6">2.4.2.-</ecNumber>
    </recommendedName>
</protein>
<reference evidence="10 11" key="1">
    <citation type="submission" date="2024-11" db="EMBL/GenBank/DDBJ databases">
        <title>Chromosome-level genome assembly of the freshwater bivalve Anodonta woodiana.</title>
        <authorList>
            <person name="Chen X."/>
        </authorList>
    </citation>
    <scope>NUCLEOTIDE SEQUENCE [LARGE SCALE GENOMIC DNA]</scope>
    <source>
        <strain evidence="10">MN2024</strain>
        <tissue evidence="10">Gills</tissue>
    </source>
</reference>
<dbReference type="InterPro" id="IPR002589">
    <property type="entry name" value="Macro_dom"/>
</dbReference>
<keyword evidence="2 6" id="KW-0328">Glycosyltransferase</keyword>
<sequence length="588" mass="66638">MNKGGSSLAAECRKRGNYSDVKQGRVKFLSAKVLVGPRLDSQYLLLTHKLERNGIAVTKGYGLNCKHVIHVVAVESNKWAPVINKCLLKAEELKARSIAFPALGTGAGVYPQEIARVLLEEITDFQALGAKTVTEVRIVIFQNHIVNLFVDAARNQGRGAKPRTFMERIYSNIKGGNLEQEPKKVPLKSPQPMRPVEQTSTVWIDVYAWERQHLDEAINKLDHLIKNDFNKTDFTESVIKNFSPDQVSRLQRLAQQWEIQITVDPKIGRITIEGVADGIMKVSDGIHRLIREADKKEQDKKSAELLKKLVQWHYIKITTESSELREYPADVNLLIETAYKDQKQSVTFFTNDGEEYKIDYSKMEEFSIKDPNDAVRVVRKDLIQEMTVFETPSTWTKMALNENLKVVSLHSTDQEYKIVQQKFLQSVGANRPITKLERIQNRTLYQQYEAKKKLIEQNNRGHPNERSLWHGTSVVSVDSISMHGFNRSYCSKNATAFGDGVYFAKHANYSASDAYSCPDSSGNKKMYLCHVLTGQYTTGRQGMRVAPAKSGSNANDLYDSVVDNTSNPSIFVIFSDTQAIPEYLITFR</sequence>
<evidence type="ECO:0000313" key="10">
    <source>
        <dbReference type="EMBL" id="KAL3864766.1"/>
    </source>
</evidence>
<dbReference type="EC" id="2.4.2.-" evidence="6"/>
<dbReference type="InterPro" id="IPR052056">
    <property type="entry name" value="Mono-ARTD/PARP"/>
</dbReference>
<evidence type="ECO:0000256" key="6">
    <source>
        <dbReference type="RuleBase" id="RU362114"/>
    </source>
</evidence>
<evidence type="ECO:0000256" key="1">
    <source>
        <dbReference type="ARBA" id="ARBA00004123"/>
    </source>
</evidence>
<dbReference type="PROSITE" id="PS50918">
    <property type="entry name" value="WWE"/>
    <property type="match status" value="1"/>
</dbReference>
<name>A0ABD3VTJ1_SINWO</name>
<keyword evidence="11" id="KW-1185">Reference proteome</keyword>
<dbReference type="PROSITE" id="PS51059">
    <property type="entry name" value="PARP_CATALYTIC"/>
    <property type="match status" value="1"/>
</dbReference>
<dbReference type="Gene3D" id="3.40.220.10">
    <property type="entry name" value="Leucine Aminopeptidase, subunit E, domain 1"/>
    <property type="match status" value="1"/>
</dbReference>
<organism evidence="10 11">
    <name type="scientific">Sinanodonta woodiana</name>
    <name type="common">Chinese pond mussel</name>
    <name type="synonym">Anodonta woodiana</name>
    <dbReference type="NCBI Taxonomy" id="1069815"/>
    <lineage>
        <taxon>Eukaryota</taxon>
        <taxon>Metazoa</taxon>
        <taxon>Spiralia</taxon>
        <taxon>Lophotrochozoa</taxon>
        <taxon>Mollusca</taxon>
        <taxon>Bivalvia</taxon>
        <taxon>Autobranchia</taxon>
        <taxon>Heteroconchia</taxon>
        <taxon>Palaeoheterodonta</taxon>
        <taxon>Unionida</taxon>
        <taxon>Unionoidea</taxon>
        <taxon>Unionidae</taxon>
        <taxon>Unioninae</taxon>
        <taxon>Sinanodonta</taxon>
    </lineage>
</organism>
<keyword evidence="3 6" id="KW-0808">Transferase</keyword>
<evidence type="ECO:0000313" key="11">
    <source>
        <dbReference type="Proteomes" id="UP001634394"/>
    </source>
</evidence>
<evidence type="ECO:0000256" key="3">
    <source>
        <dbReference type="ARBA" id="ARBA00022679"/>
    </source>
</evidence>
<feature type="domain" description="PARP catalytic" evidence="8">
    <location>
        <begin position="391"/>
        <end position="588"/>
    </location>
</feature>
<gene>
    <name evidence="10" type="ORF">ACJMK2_006422</name>
</gene>
<evidence type="ECO:0000259" key="7">
    <source>
        <dbReference type="PROSITE" id="PS50918"/>
    </source>
</evidence>
<dbReference type="InterPro" id="IPR057049">
    <property type="entry name" value="PARP14_KH_8"/>
</dbReference>
<dbReference type="InterPro" id="IPR004170">
    <property type="entry name" value="WWE_dom"/>
</dbReference>
<comment type="caution">
    <text evidence="10">The sequence shown here is derived from an EMBL/GenBank/DDBJ whole genome shotgun (WGS) entry which is preliminary data.</text>
</comment>
<dbReference type="PROSITE" id="PS51154">
    <property type="entry name" value="MACRO"/>
    <property type="match status" value="1"/>
</dbReference>
<dbReference type="SUPFAM" id="SSF117839">
    <property type="entry name" value="WWE domain"/>
    <property type="match status" value="1"/>
</dbReference>
<dbReference type="Pfam" id="PF02825">
    <property type="entry name" value="WWE"/>
    <property type="match status" value="1"/>
</dbReference>
<dbReference type="FunFam" id="3.90.228.10:FF:000008">
    <property type="entry name" value="Poly [ADP-ribose] polymerase"/>
    <property type="match status" value="1"/>
</dbReference>
<dbReference type="InterPro" id="IPR037197">
    <property type="entry name" value="WWE_dom_sf"/>
</dbReference>
<dbReference type="InterPro" id="IPR043472">
    <property type="entry name" value="Macro_dom-like"/>
</dbReference>
<comment type="subcellular location">
    <subcellularLocation>
        <location evidence="1">Nucleus</location>
    </subcellularLocation>
</comment>
<feature type="domain" description="Macro" evidence="9">
    <location>
        <begin position="1"/>
        <end position="157"/>
    </location>
</feature>
<keyword evidence="4 6" id="KW-0520">NAD</keyword>
<dbReference type="PANTHER" id="PTHR14453:SF67">
    <property type="entry name" value="POLY [ADP-RIBOSE] POLYMERASE"/>
    <property type="match status" value="1"/>
</dbReference>
<dbReference type="EMBL" id="JBJQND010000010">
    <property type="protein sequence ID" value="KAL3864766.1"/>
    <property type="molecule type" value="Genomic_DNA"/>
</dbReference>
<dbReference type="Proteomes" id="UP001634394">
    <property type="component" value="Unassembled WGS sequence"/>
</dbReference>
<dbReference type="PANTHER" id="PTHR14453">
    <property type="entry name" value="PARP/ZINC FINGER CCCH TYPE DOMAIN CONTAINING PROTEIN"/>
    <property type="match status" value="1"/>
</dbReference>
<feature type="domain" description="WWE" evidence="7">
    <location>
        <begin position="298"/>
        <end position="380"/>
    </location>
</feature>
<dbReference type="InterPro" id="IPR012317">
    <property type="entry name" value="Poly(ADP-ribose)pol_cat_dom"/>
</dbReference>
<dbReference type="Pfam" id="PF23254">
    <property type="entry name" value="KH_PARP14_8"/>
    <property type="match status" value="1"/>
</dbReference>
<dbReference type="Gene3D" id="3.90.228.10">
    <property type="match status" value="1"/>
</dbReference>
<keyword evidence="5" id="KW-0539">Nucleus</keyword>
<dbReference type="Pfam" id="PF01661">
    <property type="entry name" value="Macro"/>
    <property type="match status" value="1"/>
</dbReference>
<dbReference type="AlphaFoldDB" id="A0ABD3VTJ1"/>